<name>A0A919B229_9ACTN</name>
<protein>
    <submittedName>
        <fullName evidence="1">Uncharacterized protein</fullName>
    </submittedName>
</protein>
<comment type="caution">
    <text evidence="1">The sequence shown here is derived from an EMBL/GenBank/DDBJ whole genome shotgun (WGS) entry which is preliminary data.</text>
</comment>
<evidence type="ECO:0000313" key="1">
    <source>
        <dbReference type="EMBL" id="GHF38665.1"/>
    </source>
</evidence>
<evidence type="ECO:0000313" key="2">
    <source>
        <dbReference type="Proteomes" id="UP000638313"/>
    </source>
</evidence>
<dbReference type="AlphaFoldDB" id="A0A919B229"/>
<dbReference type="Proteomes" id="UP000638313">
    <property type="component" value="Unassembled WGS sequence"/>
</dbReference>
<reference evidence="1" key="1">
    <citation type="journal article" date="2014" name="Int. J. Syst. Evol. Microbiol.">
        <title>Complete genome sequence of Corynebacterium casei LMG S-19264T (=DSM 44701T), isolated from a smear-ripened cheese.</title>
        <authorList>
            <consortium name="US DOE Joint Genome Institute (JGI-PGF)"/>
            <person name="Walter F."/>
            <person name="Albersmeier A."/>
            <person name="Kalinowski J."/>
            <person name="Ruckert C."/>
        </authorList>
    </citation>
    <scope>NUCLEOTIDE SEQUENCE</scope>
    <source>
        <strain evidence="1">JCM 4059</strain>
    </source>
</reference>
<organism evidence="1 2">
    <name type="scientific">Streptomyces mashuensis</name>
    <dbReference type="NCBI Taxonomy" id="33904"/>
    <lineage>
        <taxon>Bacteria</taxon>
        <taxon>Bacillati</taxon>
        <taxon>Actinomycetota</taxon>
        <taxon>Actinomycetes</taxon>
        <taxon>Kitasatosporales</taxon>
        <taxon>Streptomycetaceae</taxon>
        <taxon>Streptomyces</taxon>
    </lineage>
</organism>
<gene>
    <name evidence="1" type="ORF">GCM10010218_19830</name>
</gene>
<sequence>MERNMFGGSASDVAEDVDGRRVSGAPVTIWDGPSETAARVLDVLDADGAVLDSGTVVADQYGYLPAFFGPPGVERLWADSGVRRVELIPVNLGLRLKRHTELDPDPHRSREYTDNKFAQTVRLDGPNQAATAVKEPWVAVEAADGSGDVLRVTRAGALGTNLKANGTLYLNPFTDNTPLVINTTPLGDGRPAVSVSSNGPGTDAAFRVYKTGLVRAAGAIEAGGAVSAPNIGSARVFSGPTPPAAPQPGDVWVQYGA</sequence>
<keyword evidence="2" id="KW-1185">Reference proteome</keyword>
<reference evidence="1" key="2">
    <citation type="submission" date="2020-09" db="EMBL/GenBank/DDBJ databases">
        <authorList>
            <person name="Sun Q."/>
            <person name="Ohkuma M."/>
        </authorList>
    </citation>
    <scope>NUCLEOTIDE SEQUENCE</scope>
    <source>
        <strain evidence="1">JCM 4059</strain>
    </source>
</reference>
<accession>A0A919B229</accession>
<proteinExistence type="predicted"/>
<dbReference type="EMBL" id="BNBD01000003">
    <property type="protein sequence ID" value="GHF38665.1"/>
    <property type="molecule type" value="Genomic_DNA"/>
</dbReference>